<dbReference type="RefSeq" id="XP_022252875.1">
    <property type="nucleotide sequence ID" value="XM_022397167.1"/>
</dbReference>
<evidence type="ECO:0000313" key="9">
    <source>
        <dbReference type="RefSeq" id="XP_022252875.1"/>
    </source>
</evidence>
<feature type="transmembrane region" description="Helical" evidence="7">
    <location>
        <begin position="307"/>
        <end position="324"/>
    </location>
</feature>
<reference evidence="9" key="1">
    <citation type="submission" date="2025-08" db="UniProtKB">
        <authorList>
            <consortium name="RefSeq"/>
        </authorList>
    </citation>
    <scope>IDENTIFICATION</scope>
    <source>
        <tissue evidence="9">Muscle</tissue>
    </source>
</reference>
<feature type="region of interest" description="Disordered" evidence="6">
    <location>
        <begin position="459"/>
        <end position="481"/>
    </location>
</feature>
<comment type="subcellular location">
    <subcellularLocation>
        <location evidence="1">Membrane</location>
        <topology evidence="1">Multi-pass membrane protein</topology>
    </subcellularLocation>
</comment>
<evidence type="ECO:0000256" key="1">
    <source>
        <dbReference type="ARBA" id="ARBA00004141"/>
    </source>
</evidence>
<accession>A0ABM1TAG9</accession>
<dbReference type="PANTHER" id="PTHR13317">
    <property type="entry name" value="TRANSMEMBRANE ANTERIOR POSTERIOR TRANSFORMATION PROTEIN 1 HOMOLOG"/>
    <property type="match status" value="1"/>
</dbReference>
<sequence>MAAEFNSKVSKETLDQDRFVENIDVDSSDKNIDMKNLELETPNQRLKEEDAGACLLDYLYNELRRGYVLENEKQRYMERREKFYIFMKIPREIEKFIFYGFFQCADAFLFIFTFLPLRFALSVWFLVTRSLRLLVSSLLHRKSSSPRLRVLQPAEICDFLKGIILILVSIMMSYMDTSMLYHIVKSQSVIKLYIFFNMLEVADKLFSSFGQDILDALFWTATEPRDRKREHLGVIPHFGMAVGYVFTHTVLVLLQATTLNVAINSQNKALLTIMMSNNFVELKGMVFKKFEKKNLFLMSCSDVRERFHYLILLFIVIIQTMKEYNWRQDHFLVLFLDCVLVMLAEVVVDWLKHAFITRFNEISHEVYRDYTVSLAYDMAGSKLKNAYSDHSDIISRRMGFIPLPLGALVFRVVYGSVRAAGFLGKFCVALGFCCLLCLKILNNLALLGKACDMIDQHRQSQKEKIPPPRQYSSLPSSRHHSIQDLPSALSRAKSMPQSPAPSTSSSMADISAQVKLVQESLDSGLLFSNSTVSLNSLGMNEVLLEKDGVEKHSAHGDVYGIRFRAGSTSSSILKSNKEAPKRHVSLQETGTVYFPNIDNVTQNTLRETDGGLSFLVSDDKPIHGQLKKAV</sequence>
<protein>
    <submittedName>
        <fullName evidence="9">Transmembrane anterior posterior transformation protein 1 homolog</fullName>
    </submittedName>
</protein>
<evidence type="ECO:0000313" key="8">
    <source>
        <dbReference type="Proteomes" id="UP000694941"/>
    </source>
</evidence>
<evidence type="ECO:0000256" key="6">
    <source>
        <dbReference type="SAM" id="MobiDB-lite"/>
    </source>
</evidence>
<evidence type="ECO:0000256" key="2">
    <source>
        <dbReference type="ARBA" id="ARBA00008803"/>
    </source>
</evidence>
<feature type="transmembrane region" description="Helical" evidence="7">
    <location>
        <begin position="330"/>
        <end position="351"/>
    </location>
</feature>
<dbReference type="PANTHER" id="PTHR13317:SF4">
    <property type="entry name" value="TRANSMEMBRANE ANTERIOR POSTERIOR TRANSFORMATION PROTEIN 1 HOMOLOG"/>
    <property type="match status" value="1"/>
</dbReference>
<keyword evidence="5 7" id="KW-0472">Membrane</keyword>
<comment type="similarity">
    <text evidence="2">Belongs to the TAPT1 family.</text>
</comment>
<keyword evidence="4 7" id="KW-1133">Transmembrane helix</keyword>
<proteinExistence type="inferred from homology"/>
<dbReference type="Pfam" id="PF05346">
    <property type="entry name" value="DUF747"/>
    <property type="match status" value="1"/>
</dbReference>
<feature type="transmembrane region" description="Helical" evidence="7">
    <location>
        <begin position="398"/>
        <end position="417"/>
    </location>
</feature>
<gene>
    <name evidence="9" type="primary">LOC106468811</name>
</gene>
<feature type="transmembrane region" description="Helical" evidence="7">
    <location>
        <begin position="269"/>
        <end position="286"/>
    </location>
</feature>
<evidence type="ECO:0000256" key="5">
    <source>
        <dbReference type="ARBA" id="ARBA00023136"/>
    </source>
</evidence>
<feature type="transmembrane region" description="Helical" evidence="7">
    <location>
        <begin position="159"/>
        <end position="184"/>
    </location>
</feature>
<name>A0ABM1TAG9_LIMPO</name>
<evidence type="ECO:0000256" key="3">
    <source>
        <dbReference type="ARBA" id="ARBA00022692"/>
    </source>
</evidence>
<dbReference type="Proteomes" id="UP000694941">
    <property type="component" value="Unplaced"/>
</dbReference>
<organism evidence="8 9">
    <name type="scientific">Limulus polyphemus</name>
    <name type="common">Atlantic horseshoe crab</name>
    <dbReference type="NCBI Taxonomy" id="6850"/>
    <lineage>
        <taxon>Eukaryota</taxon>
        <taxon>Metazoa</taxon>
        <taxon>Ecdysozoa</taxon>
        <taxon>Arthropoda</taxon>
        <taxon>Chelicerata</taxon>
        <taxon>Merostomata</taxon>
        <taxon>Xiphosura</taxon>
        <taxon>Limulidae</taxon>
        <taxon>Limulus</taxon>
    </lineage>
</organism>
<dbReference type="GeneID" id="106468811"/>
<evidence type="ECO:0000256" key="7">
    <source>
        <dbReference type="SAM" id="Phobius"/>
    </source>
</evidence>
<keyword evidence="8" id="KW-1185">Reference proteome</keyword>
<keyword evidence="3 7" id="KW-0812">Transmembrane</keyword>
<feature type="transmembrane region" description="Helical" evidence="7">
    <location>
        <begin position="234"/>
        <end position="257"/>
    </location>
</feature>
<feature type="transmembrane region" description="Helical" evidence="7">
    <location>
        <begin position="96"/>
        <end position="115"/>
    </location>
</feature>
<evidence type="ECO:0000256" key="4">
    <source>
        <dbReference type="ARBA" id="ARBA00022989"/>
    </source>
</evidence>
<feature type="transmembrane region" description="Helical" evidence="7">
    <location>
        <begin position="423"/>
        <end position="441"/>
    </location>
</feature>
<dbReference type="InterPro" id="IPR008010">
    <property type="entry name" value="Tatp1"/>
</dbReference>